<dbReference type="Pfam" id="PF11051">
    <property type="entry name" value="Mannosyl_trans3"/>
    <property type="match status" value="1"/>
</dbReference>
<evidence type="ECO:0000256" key="4">
    <source>
        <dbReference type="ARBA" id="ARBA00022679"/>
    </source>
</evidence>
<name>A0A1D2VA71_9ASCO</name>
<evidence type="ECO:0000256" key="1">
    <source>
        <dbReference type="ARBA" id="ARBA00004606"/>
    </source>
</evidence>
<dbReference type="FunCoup" id="A0A1D2VA71">
    <property type="interactions" value="54"/>
</dbReference>
<keyword evidence="6" id="KW-0735">Signal-anchor</keyword>
<evidence type="ECO:0000256" key="10">
    <source>
        <dbReference type="SAM" id="MobiDB-lite"/>
    </source>
</evidence>
<organism evidence="11 12">
    <name type="scientific">Ascoidea rubescens DSM 1968</name>
    <dbReference type="NCBI Taxonomy" id="1344418"/>
    <lineage>
        <taxon>Eukaryota</taxon>
        <taxon>Fungi</taxon>
        <taxon>Dikarya</taxon>
        <taxon>Ascomycota</taxon>
        <taxon>Saccharomycotina</taxon>
        <taxon>Saccharomycetes</taxon>
        <taxon>Ascoideaceae</taxon>
        <taxon>Ascoidea</taxon>
    </lineage>
</organism>
<evidence type="ECO:0000256" key="6">
    <source>
        <dbReference type="ARBA" id="ARBA00022968"/>
    </source>
</evidence>
<evidence type="ECO:0000313" key="11">
    <source>
        <dbReference type="EMBL" id="ODV58554.1"/>
    </source>
</evidence>
<evidence type="ECO:0000256" key="9">
    <source>
        <dbReference type="ARBA" id="ARBA00023180"/>
    </source>
</evidence>
<evidence type="ECO:0000256" key="7">
    <source>
        <dbReference type="ARBA" id="ARBA00022989"/>
    </source>
</evidence>
<dbReference type="GeneID" id="30964543"/>
<evidence type="ECO:0000256" key="2">
    <source>
        <dbReference type="ARBA" id="ARBA00009105"/>
    </source>
</evidence>
<dbReference type="GO" id="GO:0006493">
    <property type="term" value="P:protein O-linked glycosylation"/>
    <property type="evidence" value="ECO:0007669"/>
    <property type="project" value="TreeGrafter"/>
</dbReference>
<dbReference type="STRING" id="1344418.A0A1D2VA71"/>
<dbReference type="GO" id="GO:0005794">
    <property type="term" value="C:Golgi apparatus"/>
    <property type="evidence" value="ECO:0007669"/>
    <property type="project" value="TreeGrafter"/>
</dbReference>
<dbReference type="GO" id="GO:0000033">
    <property type="term" value="F:alpha-1,3-mannosyltransferase activity"/>
    <property type="evidence" value="ECO:0007669"/>
    <property type="project" value="TreeGrafter"/>
</dbReference>
<feature type="compositionally biased region" description="Low complexity" evidence="10">
    <location>
        <begin position="34"/>
        <end position="44"/>
    </location>
</feature>
<dbReference type="Proteomes" id="UP000095038">
    <property type="component" value="Unassembled WGS sequence"/>
</dbReference>
<dbReference type="SUPFAM" id="SSF53448">
    <property type="entry name" value="Nucleotide-diphospho-sugar transferases"/>
    <property type="match status" value="1"/>
</dbReference>
<keyword evidence="3" id="KW-0328">Glycosyltransferase</keyword>
<evidence type="ECO:0000256" key="8">
    <source>
        <dbReference type="ARBA" id="ARBA00023136"/>
    </source>
</evidence>
<keyword evidence="5" id="KW-0812">Transmembrane</keyword>
<keyword evidence="12" id="KW-1185">Reference proteome</keyword>
<dbReference type="PANTHER" id="PTHR31392">
    <property type="entry name" value="ALPHA-1,3-MANNOSYLTRANSFERASE MNN1-RELATED"/>
    <property type="match status" value="1"/>
</dbReference>
<dbReference type="PANTHER" id="PTHR31392:SF1">
    <property type="entry name" value="ALPHA-1,3-MANNOSYLTRANSFERASE MNN1-RELATED"/>
    <property type="match status" value="1"/>
</dbReference>
<evidence type="ECO:0000256" key="3">
    <source>
        <dbReference type="ARBA" id="ARBA00022676"/>
    </source>
</evidence>
<dbReference type="RefSeq" id="XP_020044861.1">
    <property type="nucleotide sequence ID" value="XM_020190907.1"/>
</dbReference>
<comment type="subcellular location">
    <subcellularLocation>
        <location evidence="1">Membrane</location>
        <topology evidence="1">Single-pass type II membrane protein</topology>
    </subcellularLocation>
</comment>
<proteinExistence type="inferred from homology"/>
<accession>A0A1D2VA71</accession>
<keyword evidence="4 11" id="KW-0808">Transferase</keyword>
<dbReference type="AlphaFoldDB" id="A0A1D2VA71"/>
<reference evidence="12" key="1">
    <citation type="submission" date="2016-05" db="EMBL/GenBank/DDBJ databases">
        <title>Comparative genomics of biotechnologically important yeasts.</title>
        <authorList>
            <consortium name="DOE Joint Genome Institute"/>
            <person name="Riley R."/>
            <person name="Haridas S."/>
            <person name="Wolfe K.H."/>
            <person name="Lopes M.R."/>
            <person name="Hittinger C.T."/>
            <person name="Goker M."/>
            <person name="Salamov A."/>
            <person name="Wisecaver J."/>
            <person name="Long T.M."/>
            <person name="Aerts A.L."/>
            <person name="Barry K."/>
            <person name="Choi C."/>
            <person name="Clum A."/>
            <person name="Coughlan A.Y."/>
            <person name="Deshpande S."/>
            <person name="Douglass A.P."/>
            <person name="Hanson S.J."/>
            <person name="Klenk H.-P."/>
            <person name="Labutti K."/>
            <person name="Lapidus A."/>
            <person name="Lindquist E."/>
            <person name="Lipzen A."/>
            <person name="Meier-Kolthoff J.P."/>
            <person name="Ohm R.A."/>
            <person name="Otillar R.P."/>
            <person name="Pangilinan J."/>
            <person name="Peng Y."/>
            <person name="Rokas A."/>
            <person name="Rosa C.A."/>
            <person name="Scheuner C."/>
            <person name="Sibirny A.A."/>
            <person name="Slot J.C."/>
            <person name="Stielow J.B."/>
            <person name="Sun H."/>
            <person name="Kurtzman C.P."/>
            <person name="Blackwell M."/>
            <person name="Grigoriev I.V."/>
            <person name="Jeffries T.W."/>
        </authorList>
    </citation>
    <scope>NUCLEOTIDE SEQUENCE [LARGE SCALE GENOMIC DNA]</scope>
    <source>
        <strain evidence="12">DSM 1968</strain>
    </source>
</reference>
<dbReference type="InterPro" id="IPR022751">
    <property type="entry name" value="Alpha_mannosyltransferase"/>
</dbReference>
<dbReference type="OrthoDB" id="430354at2759"/>
<feature type="region of interest" description="Disordered" evidence="10">
    <location>
        <begin position="32"/>
        <end position="51"/>
    </location>
</feature>
<dbReference type="GO" id="GO:0016020">
    <property type="term" value="C:membrane"/>
    <property type="evidence" value="ECO:0007669"/>
    <property type="project" value="UniProtKB-SubCell"/>
</dbReference>
<sequence length="487" mass="55969">MKLFPFLSGKLPTITRYDGEKINFSLTVDKNKKINNNNNNNNNNKDNDRDNDKDILNFGNFNLAKSNSNTCFTKSLRNSFSGKGIAISASDKFYPDLIGLIKVLRALGNTLPIQIVHKNDLSLPFQNKLIKLARSDNLKKYLDLEFPKQELYFVNVEDCISDNYKSYFDGFSNKLLALFFNSFNEIILLDTDTVLFVDPNEFFEFEDYKKNGAFFFKDREYELRFDYKVDLEFFEKLMPNDLDEFFFNINLITNKTKKNRFMSGLKHYMESGVVIINKKTHFKSLINSLTLSTVPQFMGKIWGEKELFWLSSSIMGDESYSFNNIGAVAIGELSLPEQRPNSKSREVCSTHPGHISSEDSKTLLWINSGFKTCKKEGSEVVDMTLDSFKNKYESVEDLKSYYETPLRITGAILPPDASNEFLNNLGEPSRGWRMFESCNGYLWCGFNVAGGNTQNPQAVGKVVEYNEEEQQFFDFLGELWIGKGNDE</sequence>
<evidence type="ECO:0000256" key="5">
    <source>
        <dbReference type="ARBA" id="ARBA00022692"/>
    </source>
</evidence>
<evidence type="ECO:0000313" key="12">
    <source>
        <dbReference type="Proteomes" id="UP000095038"/>
    </source>
</evidence>
<dbReference type="InterPro" id="IPR029044">
    <property type="entry name" value="Nucleotide-diphossugar_trans"/>
</dbReference>
<dbReference type="InParanoid" id="A0A1D2VA71"/>
<keyword evidence="9" id="KW-0325">Glycoprotein</keyword>
<protein>
    <submittedName>
        <fullName evidence="11">Glycosyltransferase family 71 protein</fullName>
    </submittedName>
</protein>
<gene>
    <name evidence="11" type="ORF">ASCRUDRAFT_39060</name>
</gene>
<dbReference type="EMBL" id="KV454491">
    <property type="protein sequence ID" value="ODV58554.1"/>
    <property type="molecule type" value="Genomic_DNA"/>
</dbReference>
<keyword evidence="8" id="KW-0472">Membrane</keyword>
<keyword evidence="7" id="KW-1133">Transmembrane helix</keyword>
<comment type="similarity">
    <text evidence="2">Belongs to the MNN1/MNT family.</text>
</comment>